<keyword evidence="12" id="KW-0812">Transmembrane</keyword>
<feature type="transmembrane region" description="Helical" evidence="12">
    <location>
        <begin position="40"/>
        <end position="63"/>
    </location>
</feature>
<evidence type="ECO:0000259" key="13">
    <source>
        <dbReference type="PROSITE" id="PS50109"/>
    </source>
</evidence>
<dbReference type="InterPro" id="IPR005467">
    <property type="entry name" value="His_kinase_dom"/>
</dbReference>
<evidence type="ECO:0000256" key="9">
    <source>
        <dbReference type="ARBA" id="ARBA00022840"/>
    </source>
</evidence>
<dbReference type="OrthoDB" id="9804645at2"/>
<keyword evidence="12" id="KW-1133">Transmembrane helix</keyword>
<feature type="transmembrane region" description="Helical" evidence="12">
    <location>
        <begin position="6"/>
        <end position="28"/>
    </location>
</feature>
<evidence type="ECO:0000256" key="7">
    <source>
        <dbReference type="ARBA" id="ARBA00022741"/>
    </source>
</evidence>
<feature type="domain" description="Histidine kinase" evidence="13">
    <location>
        <begin position="132"/>
        <end position="350"/>
    </location>
</feature>
<dbReference type="GO" id="GO:0000155">
    <property type="term" value="F:phosphorelay sensor kinase activity"/>
    <property type="evidence" value="ECO:0007669"/>
    <property type="project" value="InterPro"/>
</dbReference>
<dbReference type="GO" id="GO:0005524">
    <property type="term" value="F:ATP binding"/>
    <property type="evidence" value="ECO:0007669"/>
    <property type="project" value="UniProtKB-KW"/>
</dbReference>
<dbReference type="Gene3D" id="1.10.287.130">
    <property type="match status" value="1"/>
</dbReference>
<dbReference type="GO" id="GO:0007234">
    <property type="term" value="P:osmosensory signaling via phosphorelay pathway"/>
    <property type="evidence" value="ECO:0007669"/>
    <property type="project" value="TreeGrafter"/>
</dbReference>
<dbReference type="FunFam" id="3.30.565.10:FF:000006">
    <property type="entry name" value="Sensor histidine kinase WalK"/>
    <property type="match status" value="1"/>
</dbReference>
<evidence type="ECO:0000256" key="3">
    <source>
        <dbReference type="ARBA" id="ARBA00012438"/>
    </source>
</evidence>
<dbReference type="Pfam" id="PF02518">
    <property type="entry name" value="HATPase_c"/>
    <property type="match status" value="1"/>
</dbReference>
<geneLocation type="plasmid" evidence="15">
    <name>unnamed1</name>
</geneLocation>
<name>A0A4P7LHL9_9BURK</name>
<dbReference type="SUPFAM" id="SSF55874">
    <property type="entry name" value="ATPase domain of HSP90 chaperone/DNA topoisomerase II/histidine kinase"/>
    <property type="match status" value="1"/>
</dbReference>
<evidence type="ECO:0000256" key="8">
    <source>
        <dbReference type="ARBA" id="ARBA00022777"/>
    </source>
</evidence>
<dbReference type="PROSITE" id="PS50109">
    <property type="entry name" value="HIS_KIN"/>
    <property type="match status" value="1"/>
</dbReference>
<keyword evidence="6" id="KW-0808">Transferase</keyword>
<sequence>MFRTLYGRVAIVLMVVFITIGALMILASQKMIETQRLLELATDLIIGTVAFSLVAALIVFRLLTVRLRVLSDAIEAFRAGGFSTPVRLAQGSRADDEIQKLSTAFEEMSERIVTQLAQLGQVDQQRRELLANVSHDLRTPLASMQGYLEMLLLKAEEMTPDDRNRYLQVATRHCERLGKLVQDLFDLTKLEAQEVQPRLERFPLSELAQDVVQKFALAANKRGLALLATSGPGCPPVNADIGMIERVLENLIENAMRYTPAGGKISIDVQPVGERVELTVRDTGEGIDASQVQGVFDRYYRVERTESDNGSHVGLGLAISRRIVQLHGGEIRVCSALGQGTAFTIDLERG</sequence>
<dbReference type="InterPro" id="IPR036890">
    <property type="entry name" value="HATPase_C_sf"/>
</dbReference>
<dbReference type="EMBL" id="CP038636">
    <property type="protein sequence ID" value="QBY55148.1"/>
    <property type="molecule type" value="Genomic_DNA"/>
</dbReference>
<evidence type="ECO:0000256" key="12">
    <source>
        <dbReference type="SAM" id="Phobius"/>
    </source>
</evidence>
<dbReference type="InterPro" id="IPR050351">
    <property type="entry name" value="BphY/WalK/GraS-like"/>
</dbReference>
<dbReference type="GO" id="GO:0005886">
    <property type="term" value="C:plasma membrane"/>
    <property type="evidence" value="ECO:0007669"/>
    <property type="project" value="UniProtKB-SubCell"/>
</dbReference>
<dbReference type="Gene3D" id="6.10.340.10">
    <property type="match status" value="1"/>
</dbReference>
<evidence type="ECO:0000256" key="6">
    <source>
        <dbReference type="ARBA" id="ARBA00022679"/>
    </source>
</evidence>
<dbReference type="CDD" id="cd00075">
    <property type="entry name" value="HATPase"/>
    <property type="match status" value="1"/>
</dbReference>
<comment type="subcellular location">
    <subcellularLocation>
        <location evidence="2">Cell inner membrane</location>
        <topology evidence="2">Multi-pass membrane protein</topology>
    </subcellularLocation>
</comment>
<dbReference type="Pfam" id="PF00512">
    <property type="entry name" value="HisKA"/>
    <property type="match status" value="1"/>
</dbReference>
<protein>
    <recommendedName>
        <fullName evidence="3">histidine kinase</fullName>
        <ecNumber evidence="3">2.7.13.3</ecNumber>
    </recommendedName>
</protein>
<evidence type="ECO:0000256" key="5">
    <source>
        <dbReference type="ARBA" id="ARBA00022553"/>
    </source>
</evidence>
<evidence type="ECO:0000256" key="10">
    <source>
        <dbReference type="ARBA" id="ARBA00023012"/>
    </source>
</evidence>
<dbReference type="InterPro" id="IPR003661">
    <property type="entry name" value="HisK_dim/P_dom"/>
</dbReference>
<keyword evidence="10" id="KW-0902">Two-component regulatory system</keyword>
<dbReference type="SMART" id="SM00304">
    <property type="entry name" value="HAMP"/>
    <property type="match status" value="1"/>
</dbReference>
<keyword evidence="7" id="KW-0547">Nucleotide-binding</keyword>
<dbReference type="SMART" id="SM00388">
    <property type="entry name" value="HisKA"/>
    <property type="match status" value="1"/>
</dbReference>
<keyword evidence="8" id="KW-0418">Kinase</keyword>
<dbReference type="CDD" id="cd06225">
    <property type="entry name" value="HAMP"/>
    <property type="match status" value="1"/>
</dbReference>
<evidence type="ECO:0000256" key="11">
    <source>
        <dbReference type="ARBA" id="ARBA00023136"/>
    </source>
</evidence>
<dbReference type="SUPFAM" id="SSF47384">
    <property type="entry name" value="Homodimeric domain of signal transducing histidine kinase"/>
    <property type="match status" value="1"/>
</dbReference>
<dbReference type="InterPro" id="IPR036097">
    <property type="entry name" value="HisK_dim/P_sf"/>
</dbReference>
<evidence type="ECO:0000256" key="2">
    <source>
        <dbReference type="ARBA" id="ARBA00004429"/>
    </source>
</evidence>
<dbReference type="PANTHER" id="PTHR42878">
    <property type="entry name" value="TWO-COMPONENT HISTIDINE KINASE"/>
    <property type="match status" value="1"/>
</dbReference>
<dbReference type="Gene3D" id="3.30.565.10">
    <property type="entry name" value="Histidine kinase-like ATPase, C-terminal domain"/>
    <property type="match status" value="1"/>
</dbReference>
<dbReference type="GO" id="GO:0030295">
    <property type="term" value="F:protein kinase activator activity"/>
    <property type="evidence" value="ECO:0007669"/>
    <property type="project" value="TreeGrafter"/>
</dbReference>
<dbReference type="InterPro" id="IPR003660">
    <property type="entry name" value="HAMP_dom"/>
</dbReference>
<dbReference type="Proteomes" id="UP000295294">
    <property type="component" value="Plasmid unnamed1"/>
</dbReference>
<dbReference type="FunFam" id="1.10.287.130:FF:000008">
    <property type="entry name" value="Two-component sensor histidine kinase"/>
    <property type="match status" value="1"/>
</dbReference>
<keyword evidence="9" id="KW-0067">ATP-binding</keyword>
<dbReference type="CDD" id="cd00082">
    <property type="entry name" value="HisKA"/>
    <property type="match status" value="1"/>
</dbReference>
<dbReference type="InterPro" id="IPR003594">
    <property type="entry name" value="HATPase_dom"/>
</dbReference>
<reference evidence="15 16" key="1">
    <citation type="submission" date="2019-03" db="EMBL/GenBank/DDBJ databases">
        <title>Efficiently degradation of phenoxyalkanoic acid herbicides by Cupriavidus oxalaticus strain X32.</title>
        <authorList>
            <person name="Sheng X."/>
        </authorList>
    </citation>
    <scope>NUCLEOTIDE SEQUENCE [LARGE SCALE GENOMIC DNA]</scope>
    <source>
        <strain evidence="15 16">X32</strain>
        <plasmid evidence="15 16">unnamed1</plasmid>
    </source>
</reference>
<evidence type="ECO:0000256" key="4">
    <source>
        <dbReference type="ARBA" id="ARBA00022475"/>
    </source>
</evidence>
<evidence type="ECO:0000256" key="1">
    <source>
        <dbReference type="ARBA" id="ARBA00000085"/>
    </source>
</evidence>
<gene>
    <name evidence="15" type="ORF">E0W60_28840</name>
</gene>
<evidence type="ECO:0000313" key="15">
    <source>
        <dbReference type="EMBL" id="QBY55148.1"/>
    </source>
</evidence>
<keyword evidence="4" id="KW-1003">Cell membrane</keyword>
<dbReference type="GO" id="GO:0000156">
    <property type="term" value="F:phosphorelay response regulator activity"/>
    <property type="evidence" value="ECO:0007669"/>
    <property type="project" value="TreeGrafter"/>
</dbReference>
<dbReference type="InterPro" id="IPR004358">
    <property type="entry name" value="Sig_transdc_His_kin-like_C"/>
</dbReference>
<keyword evidence="15" id="KW-0614">Plasmid</keyword>
<dbReference type="KEGG" id="cox:E0W60_28840"/>
<dbReference type="SMART" id="SM00387">
    <property type="entry name" value="HATPase_c"/>
    <property type="match status" value="1"/>
</dbReference>
<evidence type="ECO:0000313" key="16">
    <source>
        <dbReference type="Proteomes" id="UP000295294"/>
    </source>
</evidence>
<keyword evidence="11 12" id="KW-0472">Membrane</keyword>
<dbReference type="PROSITE" id="PS50885">
    <property type="entry name" value="HAMP"/>
    <property type="match status" value="1"/>
</dbReference>
<dbReference type="Pfam" id="PF00672">
    <property type="entry name" value="HAMP"/>
    <property type="match status" value="1"/>
</dbReference>
<evidence type="ECO:0000259" key="14">
    <source>
        <dbReference type="PROSITE" id="PS50885"/>
    </source>
</evidence>
<comment type="catalytic activity">
    <reaction evidence="1">
        <text>ATP + protein L-histidine = ADP + protein N-phospho-L-histidine.</text>
        <dbReference type="EC" id="2.7.13.3"/>
    </reaction>
</comment>
<dbReference type="PRINTS" id="PR00344">
    <property type="entry name" value="BCTRLSENSOR"/>
</dbReference>
<organism evidence="15 16">
    <name type="scientific">Cupriavidus oxalaticus</name>
    <dbReference type="NCBI Taxonomy" id="96344"/>
    <lineage>
        <taxon>Bacteria</taxon>
        <taxon>Pseudomonadati</taxon>
        <taxon>Pseudomonadota</taxon>
        <taxon>Betaproteobacteria</taxon>
        <taxon>Burkholderiales</taxon>
        <taxon>Burkholderiaceae</taxon>
        <taxon>Cupriavidus</taxon>
    </lineage>
</organism>
<proteinExistence type="predicted"/>
<accession>A0A4P7LHL9</accession>
<keyword evidence="5" id="KW-0597">Phosphoprotein</keyword>
<feature type="domain" description="HAMP" evidence="14">
    <location>
        <begin position="61"/>
        <end position="117"/>
    </location>
</feature>
<dbReference type="EC" id="2.7.13.3" evidence="3"/>
<dbReference type="AlphaFoldDB" id="A0A4P7LHL9"/>
<dbReference type="PANTHER" id="PTHR42878:SF7">
    <property type="entry name" value="SENSOR HISTIDINE KINASE GLRK"/>
    <property type="match status" value="1"/>
</dbReference>